<reference evidence="1" key="1">
    <citation type="journal article" date="2022" name="Front. Genet.">
        <title>Chromosome-Scale Assembly of the Dendrobium nobile Genome Provides Insights Into the Molecular Mechanism of the Biosynthesis of the Medicinal Active Ingredient of Dendrobium.</title>
        <authorList>
            <person name="Xu Q."/>
            <person name="Niu S.-C."/>
            <person name="Li K.-L."/>
            <person name="Zheng P.-J."/>
            <person name="Zhang X.-J."/>
            <person name="Jia Y."/>
            <person name="Liu Y."/>
            <person name="Niu Y.-X."/>
            <person name="Yu L.-H."/>
            <person name="Chen D.-F."/>
            <person name="Zhang G.-Q."/>
        </authorList>
    </citation>
    <scope>NUCLEOTIDE SEQUENCE</scope>
    <source>
        <tissue evidence="1">Leaf</tissue>
    </source>
</reference>
<evidence type="ECO:0000313" key="1">
    <source>
        <dbReference type="EMBL" id="KAI0520430.1"/>
    </source>
</evidence>
<accession>A0A8T3BVE3</accession>
<protein>
    <submittedName>
        <fullName evidence="1">Uncharacterized protein</fullName>
    </submittedName>
</protein>
<gene>
    <name evidence="1" type="ORF">KFK09_007905</name>
</gene>
<dbReference type="OrthoDB" id="679757at2759"/>
<name>A0A8T3BVE3_DENNO</name>
<dbReference type="InterPro" id="IPR004242">
    <property type="entry name" value="Transposase_21"/>
</dbReference>
<proteinExistence type="predicted"/>
<sequence length="188" mass="21591">MKSAKIVRYFLLIPRFQRFFKTKKEMIWHAKHRNVDGLLRHPANEEAWKAFDSQYPDFALDPRNIRLGLSSDGFNPFKIMSNTYSIWPILLVPYNMPPWVGMKHDSFILSTIISGERSPGNAIDIYLQPLIQELCELWHGVQCYDAASGETFSMRAALLWTINDFPAYGMLSEKLSNAASTSRKLTNG</sequence>
<keyword evidence="2" id="KW-1185">Reference proteome</keyword>
<evidence type="ECO:0000313" key="2">
    <source>
        <dbReference type="Proteomes" id="UP000829196"/>
    </source>
</evidence>
<dbReference type="Proteomes" id="UP000829196">
    <property type="component" value="Unassembled WGS sequence"/>
</dbReference>
<dbReference type="PANTHER" id="PTHR10775:SF192">
    <property type="match status" value="1"/>
</dbReference>
<dbReference type="Pfam" id="PF02992">
    <property type="entry name" value="Transposase_21"/>
    <property type="match status" value="1"/>
</dbReference>
<dbReference type="PANTHER" id="PTHR10775">
    <property type="entry name" value="OS08G0208400 PROTEIN"/>
    <property type="match status" value="1"/>
</dbReference>
<dbReference type="AlphaFoldDB" id="A0A8T3BVE3"/>
<organism evidence="1 2">
    <name type="scientific">Dendrobium nobile</name>
    <name type="common">Orchid</name>
    <dbReference type="NCBI Taxonomy" id="94219"/>
    <lineage>
        <taxon>Eukaryota</taxon>
        <taxon>Viridiplantae</taxon>
        <taxon>Streptophyta</taxon>
        <taxon>Embryophyta</taxon>
        <taxon>Tracheophyta</taxon>
        <taxon>Spermatophyta</taxon>
        <taxon>Magnoliopsida</taxon>
        <taxon>Liliopsida</taxon>
        <taxon>Asparagales</taxon>
        <taxon>Orchidaceae</taxon>
        <taxon>Epidendroideae</taxon>
        <taxon>Malaxideae</taxon>
        <taxon>Dendrobiinae</taxon>
        <taxon>Dendrobium</taxon>
    </lineage>
</organism>
<comment type="caution">
    <text evidence="1">The sequence shown here is derived from an EMBL/GenBank/DDBJ whole genome shotgun (WGS) entry which is preliminary data.</text>
</comment>
<dbReference type="EMBL" id="JAGYWB010000006">
    <property type="protein sequence ID" value="KAI0520430.1"/>
    <property type="molecule type" value="Genomic_DNA"/>
</dbReference>